<evidence type="ECO:0000256" key="5">
    <source>
        <dbReference type="ARBA" id="ARBA00023015"/>
    </source>
</evidence>
<evidence type="ECO:0000256" key="7">
    <source>
        <dbReference type="ARBA" id="ARBA00023242"/>
    </source>
</evidence>
<keyword evidence="7" id="KW-0539">Nucleus</keyword>
<feature type="region of interest" description="Disordered" evidence="9">
    <location>
        <begin position="1"/>
        <end position="41"/>
    </location>
</feature>
<dbReference type="PANTHER" id="PTHR46179">
    <property type="entry name" value="ZINC FINGER PROTEIN"/>
    <property type="match status" value="1"/>
</dbReference>
<evidence type="ECO:0000256" key="8">
    <source>
        <dbReference type="PROSITE-ProRule" id="PRU00042"/>
    </source>
</evidence>
<keyword evidence="3 8" id="KW-0863">Zinc-finger</keyword>
<dbReference type="AlphaFoldDB" id="A0A2V1DCX2"/>
<sequence length="585" mass="66645">MSILAMPSKRKEFETDGVPSRKKPRKGDEDDYEDAEDDYVFSSDDSGDYAVNYTENGTKRANSEARRAWSYVCEIPGCGQRFNRPCRLEAHMRSHNKERPFVCPHQGCDKDFPRKDHLQRHLKNGHAEPDRDFLCDWPGCGKTFTSNGRLQRHKDVHESKFYCTGYPPCNEVFRKQKTLDAHIKSQHLETKPFPCTYVDPESGEHCTHGYQTESSLRKHIIKAHEKVEDVHFCMVCIPPGTEFDTIQNEGEAIQIPKQPLSFATREDLTAHSNEFHKPICTFCGSVFKDQAYLKSHVQTVHTDPANQPQFHCPRDGCKSVFNRKHNLNVHIQTVHDQQCKYRCTAEAMQTSKHPDLKAWDGQNACGAPFKAKSSLDQHIRTHHLGLQNRKATRKMAKPRKKKPEPSVLTTLTGVGYDEGRDKPCLLPPCEYRFYRNQDLRRHLRSQIHQLPDAQIDELILEREAMAGGQFWIGGLDPALNDADLLSYADSADPSVPQTPLPHFSGDHLNNMGYGAKPHDPNFGLFDPQMEIMPVFQDVDGDDDDVGAEMDKMMGLSNLPPAVEAADGLQWDMQMLTPVRQYNYQG</sequence>
<keyword evidence="2" id="KW-0479">Metal-binding</keyword>
<keyword evidence="4" id="KW-0862">Zinc</keyword>
<dbReference type="Gene3D" id="3.30.160.60">
    <property type="entry name" value="Classic Zinc Finger"/>
    <property type="match status" value="7"/>
</dbReference>
<protein>
    <recommendedName>
        <fullName evidence="10">C2H2-type domain-containing protein</fullName>
    </recommendedName>
</protein>
<feature type="domain" description="C2H2-type" evidence="10">
    <location>
        <begin position="133"/>
        <end position="162"/>
    </location>
</feature>
<dbReference type="InterPro" id="IPR036236">
    <property type="entry name" value="Znf_C2H2_sf"/>
</dbReference>
<dbReference type="InterPro" id="IPR051061">
    <property type="entry name" value="Zinc_finger_trans_reg"/>
</dbReference>
<keyword evidence="5" id="KW-0805">Transcription regulation</keyword>
<dbReference type="PANTHER" id="PTHR46179:SF13">
    <property type="entry name" value="C2H2-TYPE DOMAIN-CONTAINING PROTEIN"/>
    <property type="match status" value="1"/>
</dbReference>
<dbReference type="EMBL" id="KZ805481">
    <property type="protein sequence ID" value="PVH95888.1"/>
    <property type="molecule type" value="Genomic_DNA"/>
</dbReference>
<dbReference type="SUPFAM" id="SSF57667">
    <property type="entry name" value="beta-beta-alpha zinc fingers"/>
    <property type="match status" value="2"/>
</dbReference>
<evidence type="ECO:0000256" key="3">
    <source>
        <dbReference type="ARBA" id="ARBA00022771"/>
    </source>
</evidence>
<feature type="compositionally biased region" description="Basic residues" evidence="9">
    <location>
        <begin position="390"/>
        <end position="402"/>
    </location>
</feature>
<evidence type="ECO:0000313" key="12">
    <source>
        <dbReference type="Proteomes" id="UP000244855"/>
    </source>
</evidence>
<accession>A0A2V1DCX2</accession>
<evidence type="ECO:0000256" key="6">
    <source>
        <dbReference type="ARBA" id="ARBA00023163"/>
    </source>
</evidence>
<dbReference type="Pfam" id="PF00096">
    <property type="entry name" value="zf-C2H2"/>
    <property type="match status" value="5"/>
</dbReference>
<evidence type="ECO:0000256" key="1">
    <source>
        <dbReference type="ARBA" id="ARBA00004123"/>
    </source>
</evidence>
<feature type="region of interest" description="Disordered" evidence="9">
    <location>
        <begin position="386"/>
        <end position="413"/>
    </location>
</feature>
<dbReference type="STRING" id="97972.A0A2V1DCX2"/>
<feature type="compositionally biased region" description="Acidic residues" evidence="9">
    <location>
        <begin position="29"/>
        <end position="39"/>
    </location>
</feature>
<keyword evidence="12" id="KW-1185">Reference proteome</keyword>
<proteinExistence type="predicted"/>
<feature type="domain" description="C2H2-type" evidence="10">
    <location>
        <begin position="161"/>
        <end position="192"/>
    </location>
</feature>
<dbReference type="PROSITE" id="PS50157">
    <property type="entry name" value="ZINC_FINGER_C2H2_2"/>
    <property type="match status" value="6"/>
</dbReference>
<evidence type="ECO:0000256" key="4">
    <source>
        <dbReference type="ARBA" id="ARBA00022833"/>
    </source>
</evidence>
<reference evidence="11 12" key="1">
    <citation type="journal article" date="2018" name="Sci. Rep.">
        <title>Comparative genomics provides insights into the lifestyle and reveals functional heterogeneity of dark septate endophytic fungi.</title>
        <authorList>
            <person name="Knapp D.G."/>
            <person name="Nemeth J.B."/>
            <person name="Barry K."/>
            <person name="Hainaut M."/>
            <person name="Henrissat B."/>
            <person name="Johnson J."/>
            <person name="Kuo A."/>
            <person name="Lim J.H.P."/>
            <person name="Lipzen A."/>
            <person name="Nolan M."/>
            <person name="Ohm R.A."/>
            <person name="Tamas L."/>
            <person name="Grigoriev I.V."/>
            <person name="Spatafora J.W."/>
            <person name="Nagy L.G."/>
            <person name="Kovacs G.M."/>
        </authorList>
    </citation>
    <scope>NUCLEOTIDE SEQUENCE [LARGE SCALE GENOMIC DNA]</scope>
    <source>
        <strain evidence="11 12">DSE2036</strain>
    </source>
</reference>
<dbReference type="PROSITE" id="PS00028">
    <property type="entry name" value="ZINC_FINGER_C2H2_1"/>
    <property type="match status" value="6"/>
</dbReference>
<comment type="subcellular location">
    <subcellularLocation>
        <location evidence="1">Nucleus</location>
    </subcellularLocation>
</comment>
<dbReference type="OrthoDB" id="4748970at2759"/>
<evidence type="ECO:0000313" key="11">
    <source>
        <dbReference type="EMBL" id="PVH95888.1"/>
    </source>
</evidence>
<evidence type="ECO:0000256" key="9">
    <source>
        <dbReference type="SAM" id="MobiDB-lite"/>
    </source>
</evidence>
<organism evidence="11 12">
    <name type="scientific">Periconia macrospinosa</name>
    <dbReference type="NCBI Taxonomy" id="97972"/>
    <lineage>
        <taxon>Eukaryota</taxon>
        <taxon>Fungi</taxon>
        <taxon>Dikarya</taxon>
        <taxon>Ascomycota</taxon>
        <taxon>Pezizomycotina</taxon>
        <taxon>Dothideomycetes</taxon>
        <taxon>Pleosporomycetidae</taxon>
        <taxon>Pleosporales</taxon>
        <taxon>Massarineae</taxon>
        <taxon>Periconiaceae</taxon>
        <taxon>Periconia</taxon>
    </lineage>
</organism>
<dbReference type="GO" id="GO:0008270">
    <property type="term" value="F:zinc ion binding"/>
    <property type="evidence" value="ECO:0007669"/>
    <property type="project" value="UniProtKB-KW"/>
</dbReference>
<feature type="domain" description="C2H2-type" evidence="10">
    <location>
        <begin position="71"/>
        <end position="100"/>
    </location>
</feature>
<dbReference type="InterPro" id="IPR013087">
    <property type="entry name" value="Znf_C2H2_type"/>
</dbReference>
<dbReference type="GO" id="GO:0005634">
    <property type="term" value="C:nucleus"/>
    <property type="evidence" value="ECO:0007669"/>
    <property type="project" value="UniProtKB-SubCell"/>
</dbReference>
<evidence type="ECO:0000259" key="10">
    <source>
        <dbReference type="PROSITE" id="PS50157"/>
    </source>
</evidence>
<gene>
    <name evidence="11" type="ORF">DM02DRAFT_570495</name>
</gene>
<dbReference type="GO" id="GO:0006357">
    <property type="term" value="P:regulation of transcription by RNA polymerase II"/>
    <property type="evidence" value="ECO:0007669"/>
    <property type="project" value="TreeGrafter"/>
</dbReference>
<evidence type="ECO:0000256" key="2">
    <source>
        <dbReference type="ARBA" id="ARBA00022723"/>
    </source>
</evidence>
<dbReference type="SMART" id="SM00355">
    <property type="entry name" value="ZnF_C2H2"/>
    <property type="match status" value="9"/>
</dbReference>
<feature type="domain" description="C2H2-type" evidence="10">
    <location>
        <begin position="278"/>
        <end position="306"/>
    </location>
</feature>
<name>A0A2V1DCX2_9PLEO</name>
<feature type="domain" description="C2H2-type" evidence="10">
    <location>
        <begin position="310"/>
        <end position="340"/>
    </location>
</feature>
<keyword evidence="6" id="KW-0804">Transcription</keyword>
<feature type="domain" description="C2H2-type" evidence="10">
    <location>
        <begin position="101"/>
        <end position="131"/>
    </location>
</feature>
<dbReference type="Proteomes" id="UP000244855">
    <property type="component" value="Unassembled WGS sequence"/>
</dbReference>